<dbReference type="GeneID" id="497787"/>
<dbReference type="AlphaFoldDB" id="A0A8I6G774"/>
<keyword evidence="11 13" id="KW-0675">Receptor</keyword>
<dbReference type="OrthoDB" id="9620038at2759"/>
<dbReference type="GeneTree" id="ENSGT01030000234553"/>
<dbReference type="GO" id="GO:0005886">
    <property type="term" value="C:plasma membrane"/>
    <property type="evidence" value="ECO:0007669"/>
    <property type="project" value="UniProtKB-SubCell"/>
</dbReference>
<keyword evidence="12 13" id="KW-0807">Transducer</keyword>
<feature type="transmembrane region" description="Helical" evidence="13">
    <location>
        <begin position="87"/>
        <end position="112"/>
    </location>
</feature>
<evidence type="ECO:0000256" key="8">
    <source>
        <dbReference type="ARBA" id="ARBA00023040"/>
    </source>
</evidence>
<keyword evidence="5 13" id="KW-0589">Pheromone response</keyword>
<dbReference type="Pfam" id="PF03402">
    <property type="entry name" value="V1R"/>
    <property type="match status" value="1"/>
</dbReference>
<feature type="transmembrane region" description="Helical" evidence="13">
    <location>
        <begin position="54"/>
        <end position="75"/>
    </location>
</feature>
<dbReference type="RGD" id="1549740">
    <property type="gene designation" value="Vom1r93"/>
</dbReference>
<feature type="transmembrane region" description="Helical" evidence="13">
    <location>
        <begin position="231"/>
        <end position="249"/>
    </location>
</feature>
<evidence type="ECO:0000256" key="5">
    <source>
        <dbReference type="ARBA" id="ARBA00022507"/>
    </source>
</evidence>
<dbReference type="Gene3D" id="1.20.1070.10">
    <property type="entry name" value="Rhodopsin 7-helix transmembrane proteins"/>
    <property type="match status" value="1"/>
</dbReference>
<name>A0A8I6G774_RAT</name>
<dbReference type="Proteomes" id="UP000002494">
    <property type="component" value="Chromosome 4"/>
</dbReference>
<keyword evidence="10" id="KW-1015">Disulfide bond</keyword>
<protein>
    <recommendedName>
        <fullName evidence="13">Vomeronasal type-1 receptor</fullName>
    </recommendedName>
</protein>
<dbReference type="OMA" id="GNGYAMI"/>
<dbReference type="InterPro" id="IPR004072">
    <property type="entry name" value="Vmron_rcpt_1"/>
</dbReference>
<feature type="transmembrane region" description="Helical" evidence="13">
    <location>
        <begin position="305"/>
        <end position="328"/>
    </location>
</feature>
<dbReference type="GO" id="GO:0007606">
    <property type="term" value="P:sensory perception of chemical stimulus"/>
    <property type="evidence" value="ECO:0007669"/>
    <property type="project" value="UniProtKB-ARBA"/>
</dbReference>
<dbReference type="Ensembl" id="ENSRNOT00000113099.2">
    <property type="protein sequence ID" value="ENSRNOP00000082271.2"/>
    <property type="gene ID" value="ENSRNOG00000063902.2"/>
</dbReference>
<gene>
    <name evidence="14 16" type="primary">Vom1r93</name>
</gene>
<reference evidence="14" key="1">
    <citation type="submission" date="2024-01" db="EMBL/GenBank/DDBJ databases">
        <title>GRCr8: a new rat reference genome assembly contstructed from accurate long reads and long range scaffolding.</title>
        <authorList>
            <person name="Doris P.A."/>
            <person name="Kalbfleisch T."/>
            <person name="Li K."/>
            <person name="Howe K."/>
            <person name="Wood J."/>
        </authorList>
    </citation>
    <scope>NUCLEOTIDE SEQUENCE [LARGE SCALE GENOMIC DNA]</scope>
    <source>
        <strain evidence="14">Brown Norway</strain>
    </source>
</reference>
<reference evidence="14" key="3">
    <citation type="submission" date="2025-09" db="UniProtKB">
        <authorList>
            <consortium name="Ensembl"/>
        </authorList>
    </citation>
    <scope>IDENTIFICATION</scope>
    <source>
        <strain evidence="14">Brown Norway</strain>
    </source>
</reference>
<dbReference type="CDD" id="cd13949">
    <property type="entry name" value="7tm_V1R_pheromone"/>
    <property type="match status" value="1"/>
</dbReference>
<keyword evidence="15" id="KW-1185">Reference proteome</keyword>
<keyword evidence="6 13" id="KW-0812">Transmembrane</keyword>
<keyword evidence="7 13" id="KW-1133">Transmembrane helix</keyword>
<proteinExistence type="inferred from homology"/>
<feature type="transmembrane region" description="Helical" evidence="13">
    <location>
        <begin position="12"/>
        <end position="34"/>
    </location>
</feature>
<evidence type="ECO:0000256" key="9">
    <source>
        <dbReference type="ARBA" id="ARBA00023136"/>
    </source>
</evidence>
<keyword evidence="8 13" id="KW-0297">G-protein coupled receptor</keyword>
<evidence type="ECO:0000256" key="3">
    <source>
        <dbReference type="ARBA" id="ARBA00010663"/>
    </source>
</evidence>
<evidence type="ECO:0000256" key="2">
    <source>
        <dbReference type="ARBA" id="ARBA00004651"/>
    </source>
</evidence>
<dbReference type="SUPFAM" id="SSF81321">
    <property type="entry name" value="Family A G protein-coupled receptor-like"/>
    <property type="match status" value="1"/>
</dbReference>
<evidence type="ECO:0000256" key="10">
    <source>
        <dbReference type="ARBA" id="ARBA00023157"/>
    </source>
</evidence>
<keyword evidence="4 13" id="KW-1003">Cell membrane</keyword>
<keyword evidence="9 13" id="KW-0472">Membrane</keyword>
<organism evidence="14 15">
    <name type="scientific">Rattus norvegicus</name>
    <name type="common">Rat</name>
    <dbReference type="NCBI Taxonomy" id="10116"/>
    <lineage>
        <taxon>Eukaryota</taxon>
        <taxon>Metazoa</taxon>
        <taxon>Chordata</taxon>
        <taxon>Craniata</taxon>
        <taxon>Vertebrata</taxon>
        <taxon>Euteleostomi</taxon>
        <taxon>Mammalia</taxon>
        <taxon>Eutheria</taxon>
        <taxon>Euarchontoglires</taxon>
        <taxon>Glires</taxon>
        <taxon>Rodentia</taxon>
        <taxon>Myomorpha</taxon>
        <taxon>Muroidea</taxon>
        <taxon>Muridae</taxon>
        <taxon>Murinae</taxon>
        <taxon>Rattus</taxon>
    </lineage>
</organism>
<sequence length="347" mass="39587">MTRHCMRKPAADMSIEIILCHKQFHVWFLVFASYPHTMNKDNTLHVDTIMKITMFSEVSVGILANSILFFAHLCMLLGENKPKPIHLYIASLSLTQLMLLITMGLIAADMFISQGIWDSTSCQSLIYLHRLSRGFTLSAACLLNVFWMITLSSKKSRLTKFKHNSPHHISGAFLLLCVLYMCFSSHLILSIIATPNLTSDNFMYVTKSCSFLPMCYSRTSMFSTTIAVREAFFIGLMALSSGYLVAFLWRHRKQAQHLHSTGLSSKASPEQRATETILLLMSFFVVLYILENVVFYSRMKFKDGSTFYCVQIIVSHSYATVSSFVFIFTEKRMTKILRSVCTRIINI</sequence>
<reference evidence="14" key="2">
    <citation type="submission" date="2025-08" db="UniProtKB">
        <authorList>
            <consortium name="Ensembl"/>
        </authorList>
    </citation>
    <scope>IDENTIFICATION</scope>
    <source>
        <strain evidence="14">Brown Norway</strain>
    </source>
</reference>
<evidence type="ECO:0000256" key="6">
    <source>
        <dbReference type="ARBA" id="ARBA00022692"/>
    </source>
</evidence>
<feature type="transmembrane region" description="Helical" evidence="13">
    <location>
        <begin position="172"/>
        <end position="193"/>
    </location>
</feature>
<evidence type="ECO:0000256" key="4">
    <source>
        <dbReference type="ARBA" id="ARBA00022475"/>
    </source>
</evidence>
<feature type="transmembrane region" description="Helical" evidence="13">
    <location>
        <begin position="276"/>
        <end position="299"/>
    </location>
</feature>
<comment type="subcellular location">
    <subcellularLocation>
        <location evidence="2 13">Cell membrane</location>
        <topology evidence="2 13">Multi-pass membrane protein</topology>
    </subcellularLocation>
</comment>
<evidence type="ECO:0000313" key="14">
    <source>
        <dbReference type="Ensembl" id="ENSRNOP00000082271.2"/>
    </source>
</evidence>
<dbReference type="PRINTS" id="PR01534">
    <property type="entry name" value="VOMERONASL1R"/>
</dbReference>
<comment type="similarity">
    <text evidence="3 13">Belongs to the G-protein coupled receptor 1 family.</text>
</comment>
<evidence type="ECO:0000256" key="1">
    <source>
        <dbReference type="ARBA" id="ARBA00002233"/>
    </source>
</evidence>
<dbReference type="RefSeq" id="XP_006236910.1">
    <property type="nucleotide sequence ID" value="XM_006236848.2"/>
</dbReference>
<dbReference type="GO" id="GO:0019236">
    <property type="term" value="P:response to pheromone"/>
    <property type="evidence" value="ECO:0007669"/>
    <property type="project" value="UniProtKB-KW"/>
</dbReference>
<feature type="transmembrane region" description="Helical" evidence="13">
    <location>
        <begin position="132"/>
        <end position="151"/>
    </location>
</feature>
<accession>A0A8I6G774</accession>
<evidence type="ECO:0000256" key="12">
    <source>
        <dbReference type="ARBA" id="ARBA00023224"/>
    </source>
</evidence>
<dbReference type="GO" id="GO:0016503">
    <property type="term" value="F:pheromone receptor activity"/>
    <property type="evidence" value="ECO:0007669"/>
    <property type="project" value="InterPro"/>
</dbReference>
<comment type="function">
    <text evidence="1">Putative pheromone receptor implicated in the regulation of social as well as reproductive behavior.</text>
</comment>
<dbReference type="PANTHER" id="PTHR24062">
    <property type="entry name" value="VOMERONASAL TYPE-1 RECEPTOR"/>
    <property type="match status" value="1"/>
</dbReference>
<evidence type="ECO:0000256" key="13">
    <source>
        <dbReference type="RuleBase" id="RU364061"/>
    </source>
</evidence>
<evidence type="ECO:0000256" key="11">
    <source>
        <dbReference type="ARBA" id="ARBA00023170"/>
    </source>
</evidence>
<evidence type="ECO:0000256" key="7">
    <source>
        <dbReference type="ARBA" id="ARBA00022989"/>
    </source>
</evidence>
<evidence type="ECO:0000313" key="15">
    <source>
        <dbReference type="Proteomes" id="UP000002494"/>
    </source>
</evidence>
<evidence type="ECO:0000313" key="16">
    <source>
        <dbReference type="RGD" id="1549740"/>
    </source>
</evidence>